<keyword evidence="2 3" id="KW-0732">Signal</keyword>
<dbReference type="Proteomes" id="UP001202328">
    <property type="component" value="Unassembled WGS sequence"/>
</dbReference>
<name>A0AAD4TCL3_9MAGN</name>
<comment type="caution">
    <text evidence="5">The sequence shown here is derived from an EMBL/GenBank/DDBJ whole genome shotgun (WGS) entry which is preliminary data.</text>
</comment>
<dbReference type="GO" id="GO:0016020">
    <property type="term" value="C:membrane"/>
    <property type="evidence" value="ECO:0007669"/>
    <property type="project" value="UniProtKB-SubCell"/>
</dbReference>
<evidence type="ECO:0000256" key="3">
    <source>
        <dbReference type="SAM" id="SignalP"/>
    </source>
</evidence>
<dbReference type="InterPro" id="IPR025287">
    <property type="entry name" value="WAK_GUB"/>
</dbReference>
<evidence type="ECO:0000313" key="5">
    <source>
        <dbReference type="EMBL" id="KAI3950057.1"/>
    </source>
</evidence>
<organism evidence="5 6">
    <name type="scientific">Papaver atlanticum</name>
    <dbReference type="NCBI Taxonomy" id="357466"/>
    <lineage>
        <taxon>Eukaryota</taxon>
        <taxon>Viridiplantae</taxon>
        <taxon>Streptophyta</taxon>
        <taxon>Embryophyta</taxon>
        <taxon>Tracheophyta</taxon>
        <taxon>Spermatophyta</taxon>
        <taxon>Magnoliopsida</taxon>
        <taxon>Ranunculales</taxon>
        <taxon>Papaveraceae</taxon>
        <taxon>Papaveroideae</taxon>
        <taxon>Papaver</taxon>
    </lineage>
</organism>
<evidence type="ECO:0000313" key="6">
    <source>
        <dbReference type="Proteomes" id="UP001202328"/>
    </source>
</evidence>
<gene>
    <name evidence="5" type="ORF">MKW98_008502</name>
</gene>
<accession>A0AAD4TCL3</accession>
<evidence type="ECO:0000256" key="2">
    <source>
        <dbReference type="ARBA" id="ARBA00022729"/>
    </source>
</evidence>
<dbReference type="Pfam" id="PF13947">
    <property type="entry name" value="GUB_WAK_bind"/>
    <property type="match status" value="1"/>
</dbReference>
<comment type="subcellular location">
    <subcellularLocation>
        <location evidence="1">Membrane</location>
        <topology evidence="1">Single-pass membrane protein</topology>
    </subcellularLocation>
</comment>
<dbReference type="GO" id="GO:0030247">
    <property type="term" value="F:polysaccharide binding"/>
    <property type="evidence" value="ECO:0007669"/>
    <property type="project" value="InterPro"/>
</dbReference>
<evidence type="ECO:0000256" key="1">
    <source>
        <dbReference type="ARBA" id="ARBA00004167"/>
    </source>
</evidence>
<reference evidence="5" key="1">
    <citation type="submission" date="2022-04" db="EMBL/GenBank/DDBJ databases">
        <title>A functionally conserved STORR gene fusion in Papaver species that diverged 16.8 million years ago.</title>
        <authorList>
            <person name="Catania T."/>
        </authorList>
    </citation>
    <scope>NUCLEOTIDE SEQUENCE</scope>
    <source>
        <strain evidence="5">S-188037</strain>
    </source>
</reference>
<feature type="signal peptide" evidence="3">
    <location>
        <begin position="1"/>
        <end position="23"/>
    </location>
</feature>
<dbReference type="PANTHER" id="PTHR33491">
    <property type="entry name" value="OSJNBA0016N04.9 PROTEIN"/>
    <property type="match status" value="1"/>
</dbReference>
<feature type="chain" id="PRO_5042211251" description="Wall-associated receptor kinase galacturonan-binding domain-containing protein" evidence="3">
    <location>
        <begin position="24"/>
        <end position="280"/>
    </location>
</feature>
<proteinExistence type="predicted"/>
<keyword evidence="6" id="KW-1185">Reference proteome</keyword>
<protein>
    <recommendedName>
        <fullName evidence="4">Wall-associated receptor kinase galacturonan-binding domain-containing protein</fullName>
    </recommendedName>
</protein>
<sequence length="280" mass="30886">MSIQRIILFHFCFCLILTPSVKSLDTLGDSKPGCPDKCGDISIPYPFGITSEGGGEGCSIAGYGVDCDFSYDPPKPFIATTRLQILSISETEIRVANRIAKLCFNRNGDVVLNESVVYMSVGRTPFTFSNTKNRNTLIGCRSSANYYVDQEDGKYSTSCISSCESRKKVVEGSCGGFGCCQFSIPKGIKSFKITVEMSTDVPNFLSYSPCSYAFMGEYEQITFAESDLLAVPEDRDIPAVLDWANKNRNSIAQAVSLRSRDNQFEHLAKMIQPIPISQNY</sequence>
<feature type="domain" description="Wall-associated receptor kinase galacturonan-binding" evidence="4">
    <location>
        <begin position="34"/>
        <end position="96"/>
    </location>
</feature>
<evidence type="ECO:0000259" key="4">
    <source>
        <dbReference type="Pfam" id="PF13947"/>
    </source>
</evidence>
<dbReference type="EMBL" id="JAJJMB010002922">
    <property type="protein sequence ID" value="KAI3950057.1"/>
    <property type="molecule type" value="Genomic_DNA"/>
</dbReference>
<dbReference type="AlphaFoldDB" id="A0AAD4TCL3"/>